<keyword evidence="2" id="KW-1185">Reference proteome</keyword>
<comment type="caution">
    <text evidence="1">The sequence shown here is derived from an EMBL/GenBank/DDBJ whole genome shotgun (WGS) entry which is preliminary data.</text>
</comment>
<dbReference type="EMBL" id="BAAAPY010000002">
    <property type="protein sequence ID" value="GAA2072419.1"/>
    <property type="molecule type" value="Genomic_DNA"/>
</dbReference>
<dbReference type="Proteomes" id="UP001501480">
    <property type="component" value="Unassembled WGS sequence"/>
</dbReference>
<evidence type="ECO:0000313" key="2">
    <source>
        <dbReference type="Proteomes" id="UP001501480"/>
    </source>
</evidence>
<dbReference type="PANTHER" id="PTHR39757:SF5">
    <property type="entry name" value="OS02G0190600 PROTEIN"/>
    <property type="match status" value="1"/>
</dbReference>
<dbReference type="PANTHER" id="PTHR39757">
    <property type="match status" value="1"/>
</dbReference>
<accession>A0ABN2VU46</accession>
<dbReference type="Gene3D" id="3.50.50.60">
    <property type="entry name" value="FAD/NAD(P)-binding domain"/>
    <property type="match status" value="1"/>
</dbReference>
<proteinExistence type="predicted"/>
<gene>
    <name evidence="1" type="ORF">GCM10009821_08090</name>
</gene>
<dbReference type="SUPFAM" id="SSF51905">
    <property type="entry name" value="FAD/NAD(P)-binding domain"/>
    <property type="match status" value="1"/>
</dbReference>
<organism evidence="1 2">
    <name type="scientific">Aeromicrobium halocynthiae</name>
    <dbReference type="NCBI Taxonomy" id="560557"/>
    <lineage>
        <taxon>Bacteria</taxon>
        <taxon>Bacillati</taxon>
        <taxon>Actinomycetota</taxon>
        <taxon>Actinomycetes</taxon>
        <taxon>Propionibacteriales</taxon>
        <taxon>Nocardioidaceae</taxon>
        <taxon>Aeromicrobium</taxon>
    </lineage>
</organism>
<name>A0ABN2VU46_9ACTN</name>
<protein>
    <submittedName>
        <fullName evidence="1">Lycopene cyclase family protein</fullName>
    </submittedName>
</protein>
<reference evidence="1 2" key="1">
    <citation type="journal article" date="2019" name="Int. J. Syst. Evol. Microbiol.">
        <title>The Global Catalogue of Microorganisms (GCM) 10K type strain sequencing project: providing services to taxonomists for standard genome sequencing and annotation.</title>
        <authorList>
            <consortium name="The Broad Institute Genomics Platform"/>
            <consortium name="The Broad Institute Genome Sequencing Center for Infectious Disease"/>
            <person name="Wu L."/>
            <person name="Ma J."/>
        </authorList>
    </citation>
    <scope>NUCLEOTIDE SEQUENCE [LARGE SCALE GENOMIC DNA]</scope>
    <source>
        <strain evidence="1 2">JCM 15749</strain>
    </source>
</reference>
<evidence type="ECO:0000313" key="1">
    <source>
        <dbReference type="EMBL" id="GAA2072419.1"/>
    </source>
</evidence>
<sequence length="388" mass="41451">MVRLSLRVGDDGDMRGRVDVAVVGLGPAGRTFASRCAALGLSVLAVDPRPDAVWIPTYGVWEDELGGLRADVARARWTAPEVRAGSDHRLERTYVVLDNARVQAALPLTGVEVRRDRLDDAGVTALRSSARVVVDARGARPDGRVPDDPEPAQTAFGIVVPAAAAVPALQGAEALLMDWRTDWAPGGVAPPGATPTFLYAIGLGDGTVLLEETCLAAAPGMPIEELRRRLRRRLRSRGVDAAVVESPLHREIVRIPMRGRGRPPVPGTLALGVAGRGGHLVTGYSVAHAMRRGRSLAEEIVRGSVPEEVDPVRPVDALREAGLRALLRLDVDGTLALFDGFGRLPAHRQRAFMSRDAGSSAVAGAMWSMFSDMPWSGRRELARATLGR</sequence>
<dbReference type="Pfam" id="PF05834">
    <property type="entry name" value="Lycopene_cycl"/>
    <property type="match status" value="1"/>
</dbReference>
<dbReference type="InterPro" id="IPR036188">
    <property type="entry name" value="FAD/NAD-bd_sf"/>
</dbReference>